<dbReference type="InterPro" id="IPR036526">
    <property type="entry name" value="C-N_Hydrolase_sf"/>
</dbReference>
<comment type="subcellular location">
    <subcellularLocation>
        <location evidence="1">Cell membrane</location>
        <topology evidence="1">Multi-pass membrane protein</topology>
    </subcellularLocation>
</comment>
<evidence type="ECO:0000256" key="4">
    <source>
        <dbReference type="ARBA" id="ARBA00022679"/>
    </source>
</evidence>
<name>A0A370XED9_9GAMM</name>
<reference evidence="11 12" key="1">
    <citation type="submission" date="2018-07" db="EMBL/GenBank/DDBJ databases">
        <title>Dyella monticola sp. nov. and Dyella psychrodurans sp. nov. isolated from monsoon evergreen broad-leaved forest soil of Dinghu Mountain, China.</title>
        <authorList>
            <person name="Gao Z."/>
            <person name="Qiu L."/>
        </authorList>
    </citation>
    <scope>NUCLEOTIDE SEQUENCE [LARGE SCALE GENOMIC DNA]</scope>
    <source>
        <strain evidence="11 12">4MSK11</strain>
    </source>
</reference>
<keyword evidence="8" id="KW-0012">Acyltransferase</keyword>
<keyword evidence="12" id="KW-1185">Reference proteome</keyword>
<evidence type="ECO:0000256" key="8">
    <source>
        <dbReference type="ARBA" id="ARBA00023315"/>
    </source>
</evidence>
<dbReference type="SUPFAM" id="SSF56317">
    <property type="entry name" value="Carbon-nitrogen hydrolase"/>
    <property type="match status" value="1"/>
</dbReference>
<evidence type="ECO:0000259" key="10">
    <source>
        <dbReference type="PROSITE" id="PS50263"/>
    </source>
</evidence>
<evidence type="ECO:0000313" key="12">
    <source>
        <dbReference type="Proteomes" id="UP000255334"/>
    </source>
</evidence>
<dbReference type="AlphaFoldDB" id="A0A370XED9"/>
<feature type="transmembrane region" description="Helical" evidence="9">
    <location>
        <begin position="190"/>
        <end position="209"/>
    </location>
</feature>
<evidence type="ECO:0000256" key="3">
    <source>
        <dbReference type="ARBA" id="ARBA00022475"/>
    </source>
</evidence>
<feature type="transmembrane region" description="Helical" evidence="9">
    <location>
        <begin position="111"/>
        <end position="130"/>
    </location>
</feature>
<evidence type="ECO:0000256" key="9">
    <source>
        <dbReference type="SAM" id="Phobius"/>
    </source>
</evidence>
<dbReference type="Proteomes" id="UP000255334">
    <property type="component" value="Unassembled WGS sequence"/>
</dbReference>
<feature type="transmembrane region" description="Helical" evidence="9">
    <location>
        <begin position="56"/>
        <end position="75"/>
    </location>
</feature>
<dbReference type="GO" id="GO:0042158">
    <property type="term" value="P:lipoprotein biosynthetic process"/>
    <property type="evidence" value="ECO:0007669"/>
    <property type="project" value="InterPro"/>
</dbReference>
<dbReference type="Pfam" id="PF20154">
    <property type="entry name" value="LNT_N"/>
    <property type="match status" value="1"/>
</dbReference>
<feature type="domain" description="CN hydrolase" evidence="10">
    <location>
        <begin position="219"/>
        <end position="437"/>
    </location>
</feature>
<keyword evidence="4" id="KW-0808">Transferase</keyword>
<evidence type="ECO:0000313" key="11">
    <source>
        <dbReference type="EMBL" id="RDS86657.1"/>
    </source>
</evidence>
<dbReference type="InterPro" id="IPR003010">
    <property type="entry name" value="C-N_Hydrolase"/>
</dbReference>
<evidence type="ECO:0000256" key="7">
    <source>
        <dbReference type="ARBA" id="ARBA00023136"/>
    </source>
</evidence>
<accession>A0A370XED9</accession>
<feature type="transmembrane region" description="Helical" evidence="9">
    <location>
        <begin position="7"/>
        <end position="27"/>
    </location>
</feature>
<feature type="transmembrane region" description="Helical" evidence="9">
    <location>
        <begin position="33"/>
        <end position="49"/>
    </location>
</feature>
<dbReference type="EMBL" id="QRBF01000001">
    <property type="protein sequence ID" value="RDS86657.1"/>
    <property type="molecule type" value="Genomic_DNA"/>
</dbReference>
<evidence type="ECO:0000256" key="2">
    <source>
        <dbReference type="ARBA" id="ARBA00010065"/>
    </source>
</evidence>
<feature type="transmembrane region" description="Helical" evidence="9">
    <location>
        <begin position="150"/>
        <end position="178"/>
    </location>
</feature>
<proteinExistence type="inferred from homology"/>
<evidence type="ECO:0000256" key="6">
    <source>
        <dbReference type="ARBA" id="ARBA00022989"/>
    </source>
</evidence>
<dbReference type="OrthoDB" id="9811121at2"/>
<dbReference type="InterPro" id="IPR045378">
    <property type="entry name" value="LNT_N"/>
</dbReference>
<evidence type="ECO:0000256" key="5">
    <source>
        <dbReference type="ARBA" id="ARBA00022692"/>
    </source>
</evidence>
<comment type="caution">
    <text evidence="11">The sequence shown here is derived from an EMBL/GenBank/DDBJ whole genome shotgun (WGS) entry which is preliminary data.</text>
</comment>
<keyword evidence="6 9" id="KW-1133">Transmembrane helix</keyword>
<dbReference type="PROSITE" id="PS50263">
    <property type="entry name" value="CN_HYDROLASE"/>
    <property type="match status" value="1"/>
</dbReference>
<gene>
    <name evidence="11" type="ORF">DWU99_05355</name>
</gene>
<dbReference type="Pfam" id="PF00795">
    <property type="entry name" value="CN_hydrolase"/>
    <property type="match status" value="1"/>
</dbReference>
<protein>
    <recommendedName>
        <fullName evidence="10">CN hydrolase domain-containing protein</fullName>
    </recommendedName>
</protein>
<keyword evidence="5 9" id="KW-0812">Transmembrane</keyword>
<organism evidence="11 12">
    <name type="scientific">Dyella psychrodurans</name>
    <dbReference type="NCBI Taxonomy" id="1927960"/>
    <lineage>
        <taxon>Bacteria</taxon>
        <taxon>Pseudomonadati</taxon>
        <taxon>Pseudomonadota</taxon>
        <taxon>Gammaproteobacteria</taxon>
        <taxon>Lysobacterales</taxon>
        <taxon>Rhodanobacteraceae</taxon>
        <taxon>Dyella</taxon>
    </lineage>
</organism>
<dbReference type="PANTHER" id="PTHR38686">
    <property type="entry name" value="APOLIPOPROTEIN N-ACYLTRANSFERASE"/>
    <property type="match status" value="1"/>
</dbReference>
<dbReference type="InterPro" id="IPR004563">
    <property type="entry name" value="Apolipo_AcylTrfase"/>
</dbReference>
<dbReference type="GO" id="GO:0016410">
    <property type="term" value="F:N-acyltransferase activity"/>
    <property type="evidence" value="ECO:0007669"/>
    <property type="project" value="InterPro"/>
</dbReference>
<dbReference type="GO" id="GO:0005886">
    <property type="term" value="C:plasma membrane"/>
    <property type="evidence" value="ECO:0007669"/>
    <property type="project" value="UniProtKB-SubCell"/>
</dbReference>
<feature type="transmembrane region" description="Helical" evidence="9">
    <location>
        <begin position="87"/>
        <end position="104"/>
    </location>
</feature>
<keyword evidence="3" id="KW-1003">Cell membrane</keyword>
<sequence>MASKHDYSALQTWFAATALSALCWWFGSGIHPRWWLTWLAPLPVLWLAPRVRARSAALSAFVAYTAGSFSVWTYLHTYIGLPWLFDVYAISASGVMLMLCVLLYRRLLLRGHTLAAALAVPTMWVAIEYVTNLLSPHATFSNISYTQMDALAVIQIAAITGIWGIGFLLLLVPTAIALQATPHASKRSCVTVAVLAAILVAGTVAYGGWRLQAPATGTMRIGLVSLQKPTDAALSEPKGQALEARYMEAFGRLANDGAHIVLDTETTFAAADTSIPAFSQMSKQRDLIVASGVDFYGDPHGHRNMLMVFQPGATSPATYNKHHLLPGMDPFIPGDNYTMLQGGPRIGLAICKDMDFHDIGDAYAARRAQLLLVPASDFTVDGWLHSRIAIMRGVESGFAVARAAHAGRLTLSDDRGRVVAEASSEGADAELVGDLPLHETHTLYAQWGDWLAWLDLIALTAWLVLAFVPHKAPVESLGQTHPARA</sequence>
<comment type="similarity">
    <text evidence="2">Belongs to the CN hydrolase family. Apolipoprotein N-acyltransferase subfamily.</text>
</comment>
<dbReference type="RefSeq" id="WP_115476926.1">
    <property type="nucleotide sequence ID" value="NZ_QRBF01000001.1"/>
</dbReference>
<keyword evidence="7 9" id="KW-0472">Membrane</keyword>
<dbReference type="PANTHER" id="PTHR38686:SF1">
    <property type="entry name" value="APOLIPOPROTEIN N-ACYLTRANSFERASE"/>
    <property type="match status" value="1"/>
</dbReference>
<evidence type="ECO:0000256" key="1">
    <source>
        <dbReference type="ARBA" id="ARBA00004651"/>
    </source>
</evidence>
<dbReference type="Gene3D" id="3.60.110.10">
    <property type="entry name" value="Carbon-nitrogen hydrolase"/>
    <property type="match status" value="1"/>
</dbReference>